<dbReference type="GO" id="GO:0008610">
    <property type="term" value="P:lipid biosynthetic process"/>
    <property type="evidence" value="ECO:0007669"/>
    <property type="project" value="TreeGrafter"/>
</dbReference>
<comment type="similarity">
    <text evidence="1">Belongs to the thioesterase family.</text>
</comment>
<evidence type="ECO:0000256" key="1">
    <source>
        <dbReference type="ARBA" id="ARBA00007169"/>
    </source>
</evidence>
<keyword evidence="4" id="KW-1185">Reference proteome</keyword>
<name>A0A931EZ12_9ACTN</name>
<proteinExistence type="inferred from homology"/>
<gene>
    <name evidence="3" type="ORF">ITP53_15270</name>
</gene>
<evidence type="ECO:0000313" key="3">
    <source>
        <dbReference type="EMBL" id="MBF8187072.1"/>
    </source>
</evidence>
<evidence type="ECO:0000313" key="4">
    <source>
        <dbReference type="Proteomes" id="UP000605361"/>
    </source>
</evidence>
<dbReference type="InterPro" id="IPR012223">
    <property type="entry name" value="TEII"/>
</dbReference>
<accession>A0A931EZ12</accession>
<dbReference type="Proteomes" id="UP000605361">
    <property type="component" value="Unassembled WGS sequence"/>
</dbReference>
<evidence type="ECO:0000259" key="2">
    <source>
        <dbReference type="Pfam" id="PF00975"/>
    </source>
</evidence>
<dbReference type="Pfam" id="PF00975">
    <property type="entry name" value="Thioesterase"/>
    <property type="match status" value="1"/>
</dbReference>
<dbReference type="SUPFAM" id="SSF53474">
    <property type="entry name" value="alpha/beta-Hydrolases"/>
    <property type="match status" value="1"/>
</dbReference>
<dbReference type="RefSeq" id="WP_195896041.1">
    <property type="nucleotide sequence ID" value="NZ_JADOGI010000038.1"/>
</dbReference>
<dbReference type="PANTHER" id="PTHR11487">
    <property type="entry name" value="THIOESTERASE"/>
    <property type="match status" value="1"/>
</dbReference>
<organism evidence="3 4">
    <name type="scientific">Nonomuraea cypriaca</name>
    <dbReference type="NCBI Taxonomy" id="1187855"/>
    <lineage>
        <taxon>Bacteria</taxon>
        <taxon>Bacillati</taxon>
        <taxon>Actinomycetota</taxon>
        <taxon>Actinomycetes</taxon>
        <taxon>Streptosporangiales</taxon>
        <taxon>Streptosporangiaceae</taxon>
        <taxon>Nonomuraea</taxon>
    </lineage>
</organism>
<dbReference type="AlphaFoldDB" id="A0A931EZ12"/>
<dbReference type="InterPro" id="IPR001031">
    <property type="entry name" value="Thioesterase"/>
</dbReference>
<feature type="domain" description="Thioesterase" evidence="2">
    <location>
        <begin position="39"/>
        <end position="261"/>
    </location>
</feature>
<reference evidence="3" key="1">
    <citation type="submission" date="2020-11" db="EMBL/GenBank/DDBJ databases">
        <title>Whole-genome analyses of Nonomuraea sp. K274.</title>
        <authorList>
            <person name="Veyisoglu A."/>
        </authorList>
    </citation>
    <scope>NUCLEOTIDE SEQUENCE</scope>
    <source>
        <strain evidence="3">K274</strain>
    </source>
</reference>
<dbReference type="Gene3D" id="3.40.50.1820">
    <property type="entry name" value="alpha/beta hydrolase"/>
    <property type="match status" value="1"/>
</dbReference>
<dbReference type="InterPro" id="IPR029058">
    <property type="entry name" value="AB_hydrolase_fold"/>
</dbReference>
<comment type="caution">
    <text evidence="3">The sequence shown here is derived from an EMBL/GenBank/DDBJ whole genome shotgun (WGS) entry which is preliminary data.</text>
</comment>
<dbReference type="PANTHER" id="PTHR11487:SF0">
    <property type="entry name" value="S-ACYL FATTY ACID SYNTHASE THIOESTERASE, MEDIUM CHAIN"/>
    <property type="match status" value="1"/>
</dbReference>
<dbReference type="EMBL" id="JADOGI010000038">
    <property type="protein sequence ID" value="MBF8187072.1"/>
    <property type="molecule type" value="Genomic_DNA"/>
</dbReference>
<sequence length="273" mass="29441">MRRSDGLVGEPSGHESVTVNSSSSSWIRIPVPRPQARIRLFCLPHAGGGASSYTAWARGLPTHIEVCAAQLPGRETRIEEPAITDIHAMARTLADVMAAAADLPFAIFGHSMGAVIAYEVAQELLRRGGPQPLRLFASGARAPHLPLSGPRLADLPTDELIRGLAAIGGIPVELLDRREYLDLIVPSLRGDLIIAENHRTGVGAPLPYPITGLTGEDDIHVPLEQVREWERHTSAAFKALVFPGGHFFHRDHMDQVLAAVEGDISLDVALRLS</sequence>
<protein>
    <submittedName>
        <fullName evidence="3">Thioesterase</fullName>
    </submittedName>
</protein>